<dbReference type="Proteomes" id="UP000236291">
    <property type="component" value="Unassembled WGS sequence"/>
</dbReference>
<dbReference type="AlphaFoldDB" id="A0A2K3KC52"/>
<accession>A0A2K3KC52</accession>
<gene>
    <name evidence="1" type="ORF">L195_g061816</name>
</gene>
<evidence type="ECO:0000313" key="1">
    <source>
        <dbReference type="EMBL" id="PNX63829.1"/>
    </source>
</evidence>
<dbReference type="EMBL" id="ASHM01159139">
    <property type="protein sequence ID" value="PNX63829.1"/>
    <property type="molecule type" value="Genomic_DNA"/>
</dbReference>
<reference evidence="1 2" key="2">
    <citation type="journal article" date="2017" name="Front. Plant Sci.">
        <title>Gene Classification and Mining of Molecular Markers Useful in Red Clover (Trifolium pratense) Breeding.</title>
        <authorList>
            <person name="Istvanek J."/>
            <person name="Dluhosova J."/>
            <person name="Dluhos P."/>
            <person name="Patkova L."/>
            <person name="Nedelnik J."/>
            <person name="Repkova J."/>
        </authorList>
    </citation>
    <scope>NUCLEOTIDE SEQUENCE [LARGE SCALE GENOMIC DNA]</scope>
    <source>
        <strain evidence="2">cv. Tatra</strain>
        <tissue evidence="1">Young leaves</tissue>
    </source>
</reference>
<protein>
    <submittedName>
        <fullName evidence="1">Uncharacterized protein</fullName>
    </submittedName>
</protein>
<name>A0A2K3KC52_TRIPR</name>
<evidence type="ECO:0000313" key="2">
    <source>
        <dbReference type="Proteomes" id="UP000236291"/>
    </source>
</evidence>
<sequence>MQKMMILQDEDFDEVVRANLQLIKQVWADTEKGEKPFTTVI</sequence>
<comment type="caution">
    <text evidence="1">The sequence shown here is derived from an EMBL/GenBank/DDBJ whole genome shotgun (WGS) entry which is preliminary data.</text>
</comment>
<feature type="non-terminal residue" evidence="1">
    <location>
        <position position="41"/>
    </location>
</feature>
<reference evidence="1 2" key="1">
    <citation type="journal article" date="2014" name="Am. J. Bot.">
        <title>Genome assembly and annotation for red clover (Trifolium pratense; Fabaceae).</title>
        <authorList>
            <person name="Istvanek J."/>
            <person name="Jaros M."/>
            <person name="Krenek A."/>
            <person name="Repkova J."/>
        </authorList>
    </citation>
    <scope>NUCLEOTIDE SEQUENCE [LARGE SCALE GENOMIC DNA]</scope>
    <source>
        <strain evidence="2">cv. Tatra</strain>
        <tissue evidence="1">Young leaves</tissue>
    </source>
</reference>
<organism evidence="1 2">
    <name type="scientific">Trifolium pratense</name>
    <name type="common">Red clover</name>
    <dbReference type="NCBI Taxonomy" id="57577"/>
    <lineage>
        <taxon>Eukaryota</taxon>
        <taxon>Viridiplantae</taxon>
        <taxon>Streptophyta</taxon>
        <taxon>Embryophyta</taxon>
        <taxon>Tracheophyta</taxon>
        <taxon>Spermatophyta</taxon>
        <taxon>Magnoliopsida</taxon>
        <taxon>eudicotyledons</taxon>
        <taxon>Gunneridae</taxon>
        <taxon>Pentapetalae</taxon>
        <taxon>rosids</taxon>
        <taxon>fabids</taxon>
        <taxon>Fabales</taxon>
        <taxon>Fabaceae</taxon>
        <taxon>Papilionoideae</taxon>
        <taxon>50 kb inversion clade</taxon>
        <taxon>NPAAA clade</taxon>
        <taxon>Hologalegina</taxon>
        <taxon>IRL clade</taxon>
        <taxon>Trifolieae</taxon>
        <taxon>Trifolium</taxon>
    </lineage>
</organism>
<proteinExistence type="predicted"/>